<dbReference type="Proteomes" id="UP001596435">
    <property type="component" value="Unassembled WGS sequence"/>
</dbReference>
<protein>
    <recommendedName>
        <fullName evidence="6">LPXTG cell wall anchor domain-containing protein</fullName>
    </recommendedName>
</protein>
<feature type="compositionally biased region" description="Low complexity" evidence="1">
    <location>
        <begin position="121"/>
        <end position="131"/>
    </location>
</feature>
<keyword evidence="2" id="KW-0812">Transmembrane</keyword>
<dbReference type="RefSeq" id="WP_345708188.1">
    <property type="nucleotide sequence ID" value="NZ_BAABKV010000001.1"/>
</dbReference>
<keyword evidence="2" id="KW-1133">Transmembrane helix</keyword>
<evidence type="ECO:0000256" key="1">
    <source>
        <dbReference type="SAM" id="MobiDB-lite"/>
    </source>
</evidence>
<feature type="transmembrane region" description="Helical" evidence="2">
    <location>
        <begin position="161"/>
        <end position="178"/>
    </location>
</feature>
<dbReference type="EMBL" id="JBHTAJ010000101">
    <property type="protein sequence ID" value="MFC7184433.1"/>
    <property type="molecule type" value="Genomic_DNA"/>
</dbReference>
<feature type="chain" id="PRO_5046714552" description="LPXTG cell wall anchor domain-containing protein" evidence="3">
    <location>
        <begin position="27"/>
        <end position="188"/>
    </location>
</feature>
<keyword evidence="2" id="KW-0472">Membrane</keyword>
<feature type="region of interest" description="Disordered" evidence="1">
    <location>
        <begin position="121"/>
        <end position="151"/>
    </location>
</feature>
<evidence type="ECO:0000313" key="4">
    <source>
        <dbReference type="EMBL" id="MFC7184433.1"/>
    </source>
</evidence>
<sequence length="188" mass="18150">MRHPRTAAALLGSTALLALAAPAAHAKTVEPAWITPAQAAPGQPVTVSVTCKDTSAKTVTATSKAFSGGSVTLTAGSDGKYTGTIELVSATEVSVTETTKTASMGVGGKCPNGDEFSGSVGVTAASAGSAGTDDHGTATEPHGSVQTGVGGSVTAAGPTQLAAGGALVAAGLGGFWLLRRRAGEDSQA</sequence>
<evidence type="ECO:0000313" key="5">
    <source>
        <dbReference type="Proteomes" id="UP001596435"/>
    </source>
</evidence>
<feature type="signal peptide" evidence="3">
    <location>
        <begin position="1"/>
        <end position="26"/>
    </location>
</feature>
<accession>A0ABW2GAM7</accession>
<gene>
    <name evidence="4" type="ORF">ACFQMG_33265</name>
</gene>
<name>A0ABW2GAM7_9ACTN</name>
<organism evidence="4 5">
    <name type="scientific">Kitasatospora paranensis</name>
    <dbReference type="NCBI Taxonomy" id="258053"/>
    <lineage>
        <taxon>Bacteria</taxon>
        <taxon>Bacillati</taxon>
        <taxon>Actinomycetota</taxon>
        <taxon>Actinomycetes</taxon>
        <taxon>Kitasatosporales</taxon>
        <taxon>Streptomycetaceae</taxon>
        <taxon>Kitasatospora</taxon>
    </lineage>
</organism>
<keyword evidence="3" id="KW-0732">Signal</keyword>
<reference evidence="5" key="1">
    <citation type="journal article" date="2019" name="Int. J. Syst. Evol. Microbiol.">
        <title>The Global Catalogue of Microorganisms (GCM) 10K type strain sequencing project: providing services to taxonomists for standard genome sequencing and annotation.</title>
        <authorList>
            <consortium name="The Broad Institute Genomics Platform"/>
            <consortium name="The Broad Institute Genome Sequencing Center for Infectious Disease"/>
            <person name="Wu L."/>
            <person name="Ma J."/>
        </authorList>
    </citation>
    <scope>NUCLEOTIDE SEQUENCE [LARGE SCALE GENOMIC DNA]</scope>
    <source>
        <strain evidence="5">CGMCC 1.12859</strain>
    </source>
</reference>
<proteinExistence type="predicted"/>
<evidence type="ECO:0000256" key="2">
    <source>
        <dbReference type="SAM" id="Phobius"/>
    </source>
</evidence>
<evidence type="ECO:0000256" key="3">
    <source>
        <dbReference type="SAM" id="SignalP"/>
    </source>
</evidence>
<comment type="caution">
    <text evidence="4">The sequence shown here is derived from an EMBL/GenBank/DDBJ whole genome shotgun (WGS) entry which is preliminary data.</text>
</comment>
<keyword evidence="5" id="KW-1185">Reference proteome</keyword>
<evidence type="ECO:0008006" key="6">
    <source>
        <dbReference type="Google" id="ProtNLM"/>
    </source>
</evidence>